<dbReference type="RefSeq" id="WP_138079995.1">
    <property type="nucleotide sequence ID" value="NZ_VAJM01000010.1"/>
</dbReference>
<accession>A0A5R8WLF6</accession>
<keyword evidence="2" id="KW-1185">Reference proteome</keyword>
<dbReference type="OrthoDB" id="882829at2"/>
<sequence>MDNTWEAAIRQIVNHEIVYHHFGHWPTFHAAEVTKVIFETHTTGRYSVTAVLEPDRNIHYVGGTPPDHPKPCRIELQFTGVQEWSFANFGVQNALEELWFEERGGALAAFFVSSSGMKATIVADEVLVLSLVVL</sequence>
<dbReference type="Pfam" id="PF15594">
    <property type="entry name" value="Imm50"/>
    <property type="match status" value="1"/>
</dbReference>
<proteinExistence type="predicted"/>
<name>A0A5R8WLF6_9BACT</name>
<dbReference type="InterPro" id="IPR028957">
    <property type="entry name" value="Imm50"/>
</dbReference>
<evidence type="ECO:0000313" key="2">
    <source>
        <dbReference type="Proteomes" id="UP000305517"/>
    </source>
</evidence>
<comment type="caution">
    <text evidence="1">The sequence shown here is derived from an EMBL/GenBank/DDBJ whole genome shotgun (WGS) entry which is preliminary data.</text>
</comment>
<evidence type="ECO:0000313" key="1">
    <source>
        <dbReference type="EMBL" id="TLM89995.1"/>
    </source>
</evidence>
<reference evidence="1 2" key="1">
    <citation type="submission" date="2019-05" db="EMBL/GenBank/DDBJ databases">
        <title>Hymenobacter edaphi sp. nov., isolated from abandoned arsenic-contaminated farmland soil.</title>
        <authorList>
            <person name="Nie L."/>
        </authorList>
    </citation>
    <scope>NUCLEOTIDE SEQUENCE [LARGE SCALE GENOMIC DNA]</scope>
    <source>
        <strain evidence="1 2">1-3-3-8</strain>
    </source>
</reference>
<organism evidence="1 2">
    <name type="scientific">Hymenobacter jeollabukensis</name>
    <dbReference type="NCBI Taxonomy" id="2025313"/>
    <lineage>
        <taxon>Bacteria</taxon>
        <taxon>Pseudomonadati</taxon>
        <taxon>Bacteroidota</taxon>
        <taxon>Cytophagia</taxon>
        <taxon>Cytophagales</taxon>
        <taxon>Hymenobacteraceae</taxon>
        <taxon>Hymenobacter</taxon>
    </lineage>
</organism>
<protein>
    <submittedName>
        <fullName evidence="1">Uncharacterized protein</fullName>
    </submittedName>
</protein>
<dbReference type="EMBL" id="VAJM01000010">
    <property type="protein sequence ID" value="TLM89995.1"/>
    <property type="molecule type" value="Genomic_DNA"/>
</dbReference>
<gene>
    <name evidence="1" type="ORF">FDY95_18400</name>
</gene>
<dbReference type="AlphaFoldDB" id="A0A5R8WLF6"/>
<dbReference type="Proteomes" id="UP000305517">
    <property type="component" value="Unassembled WGS sequence"/>
</dbReference>